<evidence type="ECO:0000313" key="1">
    <source>
        <dbReference type="EMBL" id="ADI02534.1"/>
    </source>
</evidence>
<proteinExistence type="predicted"/>
<dbReference type="OrthoDB" id="2084025at2"/>
<reference evidence="1 2" key="2">
    <citation type="journal article" date="2010" name="Stand. Genomic Sci.">
        <title>Complete genome sequence of Syntrophothermus lipocalidus type strain (TGB-C1).</title>
        <authorList>
            <person name="Djao O.D."/>
            <person name="Zhang X."/>
            <person name="Lucas S."/>
            <person name="Lapidus A."/>
            <person name="Del Rio T.G."/>
            <person name="Nolan M."/>
            <person name="Tice H."/>
            <person name="Cheng J.F."/>
            <person name="Han C."/>
            <person name="Tapia R."/>
            <person name="Goodwin L."/>
            <person name="Pitluck S."/>
            <person name="Liolios K."/>
            <person name="Ivanova N."/>
            <person name="Mavromatis K."/>
            <person name="Mikhailova N."/>
            <person name="Ovchinnikova G."/>
            <person name="Pati A."/>
            <person name="Brambilla E."/>
            <person name="Chen A."/>
            <person name="Palaniappan K."/>
            <person name="Land M."/>
            <person name="Hauser L."/>
            <person name="Chang Y.J."/>
            <person name="Jeffries C.D."/>
            <person name="Rohde M."/>
            <person name="Sikorski J."/>
            <person name="Spring S."/>
            <person name="Goker M."/>
            <person name="Detter J.C."/>
            <person name="Woyke T."/>
            <person name="Bristow J."/>
            <person name="Eisen J.A."/>
            <person name="Markowitz V."/>
            <person name="Hugenholtz P."/>
            <person name="Kyrpides N.C."/>
            <person name="Klenk H.P."/>
        </authorList>
    </citation>
    <scope>NUCLEOTIDE SEQUENCE [LARGE SCALE GENOMIC DNA]</scope>
    <source>
        <strain evidence="2">DSM 12680 / TGB-C1</strain>
    </source>
</reference>
<organism evidence="1 2">
    <name type="scientific">Syntrophothermus lipocalidus (strain DSM 12680 / TGB-C1)</name>
    <dbReference type="NCBI Taxonomy" id="643648"/>
    <lineage>
        <taxon>Bacteria</taxon>
        <taxon>Bacillati</taxon>
        <taxon>Bacillota</taxon>
        <taxon>Clostridia</taxon>
        <taxon>Eubacteriales</taxon>
        <taxon>Syntrophomonadaceae</taxon>
        <taxon>Syntrophothermus</taxon>
    </lineage>
</organism>
<dbReference type="KEGG" id="slp:Slip_1779"/>
<evidence type="ECO:0000313" key="2">
    <source>
        <dbReference type="Proteomes" id="UP000000378"/>
    </source>
</evidence>
<dbReference type="HOGENOM" id="CLU_2884370_0_0_9"/>
<dbReference type="EMBL" id="CP002048">
    <property type="protein sequence ID" value="ADI02534.1"/>
    <property type="molecule type" value="Genomic_DNA"/>
</dbReference>
<gene>
    <name evidence="1" type="ordered locus">Slip_1779</name>
</gene>
<protein>
    <submittedName>
        <fullName evidence="1">Uncharacterized protein</fullName>
    </submittedName>
</protein>
<accession>D7CP99</accession>
<dbReference type="AlphaFoldDB" id="D7CP99"/>
<reference evidence="2" key="1">
    <citation type="journal article" date="2010" name="Stand. Genomic Sci.">
        <title>Complete genome sequence of Syntrophothermus lipocalidus type strain (TGB-C1T).</title>
        <authorList>
            <consortium name="US DOE Joint Genome Institute (JGI-PGF)"/>
            <person name="Djao O."/>
            <person name="Zhang X."/>
            <person name="Lucas S."/>
            <person name="Lapidus A."/>
            <person name="Glavina Del Rio T."/>
            <person name="Nolan M."/>
            <person name="Tice H."/>
            <person name="Cheng J."/>
            <person name="Han C."/>
            <person name="Tapia R."/>
            <person name="Goodwin L."/>
            <person name="Pitluck S."/>
            <person name="Liolios K."/>
            <person name="Ivanova N."/>
            <person name="Mavromatis K."/>
            <person name="Mikhailova N."/>
            <person name="Ovchinnikova G."/>
            <person name="Pati A."/>
            <person name="Brambilla E."/>
            <person name="Chen A."/>
            <person name="Palaniappan K."/>
            <person name="Land M."/>
            <person name="Hauser L."/>
            <person name="Chang Y."/>
            <person name="Jeffries C."/>
            <person name="Rohde M."/>
            <person name="Sikorski J."/>
            <person name="Spring S."/>
            <person name="Goker M."/>
            <person name="Detter J."/>
            <person name="Woyke T."/>
            <person name="Bristow J."/>
            <person name="Eisen J."/>
            <person name="Markowitz V."/>
            <person name="Hugenholtz P."/>
            <person name="Kyrpides N."/>
            <person name="Klenk H."/>
        </authorList>
    </citation>
    <scope>NUCLEOTIDE SEQUENCE [LARGE SCALE GENOMIC DNA]</scope>
    <source>
        <strain evidence="2">DSM 12680 / TGB-C1</strain>
    </source>
</reference>
<dbReference type="STRING" id="643648.Slip_1779"/>
<keyword evidence="2" id="KW-1185">Reference proteome</keyword>
<sequence length="63" mass="7043">MDKGDLFTVYLDGVQMTVCIVNIYKEEPSGRDVAVLAVIDQDNLIHIPVSDLKAFFASKQWAN</sequence>
<dbReference type="RefSeq" id="WP_013175936.1">
    <property type="nucleotide sequence ID" value="NC_014220.1"/>
</dbReference>
<name>D7CP99_SYNLT</name>
<dbReference type="Proteomes" id="UP000000378">
    <property type="component" value="Chromosome"/>
</dbReference>